<feature type="region of interest" description="Disordered" evidence="1">
    <location>
        <begin position="260"/>
        <end position="313"/>
    </location>
</feature>
<sequence length="406" mass="42714">MRSGGCWSSVVASPQERVALALTPDHDWLVACVLPAGHDGAHGSDGAQKHEGRRRWLLWGDYARGAQNLADEVECSAEALDGAPCVFFGGHGGPHRYAEPVGQDFPAHGFPAQAAPSSRPVGDRGRHERTAPLPSDEQQAAAPQPSTPAVPPPWMPAARRAPGAETPQAGRVAPREPQPLIPPLPPEDESISVSSLDALFAGMPSLKDLPHTELLAFPEGSFRSAAPSWPDSRGAYVAQHHAAGPVEPELLVSGPDRFEPAQAADEEIIDVEEVPDPGRGRRRRDRREPATSSGRHGVASGPAEPVEAADSHESPWLQVRPGAASVLTTPMVEVISSNGDPVRMGVPTARRRLADGGDLAAVTAAVEDAADRLQGLPEADGDGEVSAALHDVGQALARLSEILRSR</sequence>
<reference evidence="2 3" key="1">
    <citation type="journal article" date="2023" name="Virus Evol.">
        <title>Computational host range prediction-The good, the bad, and the ugly.</title>
        <authorList>
            <person name="Howell A.A."/>
            <person name="Versoza C.J."/>
            <person name="Pfeifer S.P."/>
        </authorList>
    </citation>
    <scope>NUCLEOTIDE SEQUENCE [LARGE SCALE GENOMIC DNA]</scope>
    <source>
        <strain evidence="2 3">1610/1b</strain>
    </source>
</reference>
<feature type="compositionally biased region" description="Basic and acidic residues" evidence="1">
    <location>
        <begin position="121"/>
        <end position="130"/>
    </location>
</feature>
<evidence type="ECO:0000313" key="2">
    <source>
        <dbReference type="EMBL" id="WYY09069.1"/>
    </source>
</evidence>
<feature type="region of interest" description="Disordered" evidence="1">
    <location>
        <begin position="101"/>
        <end position="180"/>
    </location>
</feature>
<name>A0ABZ2U8C1_9ACTN</name>
<evidence type="ECO:0000313" key="3">
    <source>
        <dbReference type="Proteomes" id="UP001479933"/>
    </source>
</evidence>
<feature type="compositionally biased region" description="Pro residues" evidence="1">
    <location>
        <begin position="145"/>
        <end position="155"/>
    </location>
</feature>
<dbReference type="RefSeq" id="WP_066164071.1">
    <property type="nucleotide sequence ID" value="NZ_CP136137.1"/>
</dbReference>
<protein>
    <submittedName>
        <fullName evidence="2">Uncharacterized protein</fullName>
    </submittedName>
</protein>
<dbReference type="EMBL" id="CP136137">
    <property type="protein sequence ID" value="WYY09069.1"/>
    <property type="molecule type" value="Genomic_DNA"/>
</dbReference>
<gene>
    <name evidence="2" type="ORF">RVF87_08445</name>
</gene>
<organism evidence="2 3">
    <name type="scientific">Gordonia hydrophobica</name>
    <dbReference type="NCBI Taxonomy" id="40516"/>
    <lineage>
        <taxon>Bacteria</taxon>
        <taxon>Bacillati</taxon>
        <taxon>Actinomycetota</taxon>
        <taxon>Actinomycetes</taxon>
        <taxon>Mycobacteriales</taxon>
        <taxon>Gordoniaceae</taxon>
        <taxon>Gordonia</taxon>
    </lineage>
</organism>
<dbReference type="Proteomes" id="UP001479933">
    <property type="component" value="Chromosome"/>
</dbReference>
<accession>A0ABZ2U8C1</accession>
<evidence type="ECO:0000256" key="1">
    <source>
        <dbReference type="SAM" id="MobiDB-lite"/>
    </source>
</evidence>
<proteinExistence type="predicted"/>
<feature type="compositionally biased region" description="Acidic residues" evidence="1">
    <location>
        <begin position="264"/>
        <end position="275"/>
    </location>
</feature>
<keyword evidence="3" id="KW-1185">Reference proteome</keyword>